<reference evidence="6 7" key="1">
    <citation type="submission" date="2015-05" db="EMBL/GenBank/DDBJ databases">
        <title>Complete genome sequence of a sulfur-oxidizing gammaproteobacterium strain HA5.</title>
        <authorList>
            <person name="Miura A."/>
            <person name="Kojima H."/>
            <person name="Fukui M."/>
        </authorList>
    </citation>
    <scope>NUCLEOTIDE SEQUENCE [LARGE SCALE GENOMIC DNA]</scope>
    <source>
        <strain evidence="6 7">HA5</strain>
    </source>
</reference>
<comment type="similarity">
    <text evidence="1">Belongs to the leucine-binding protein family.</text>
</comment>
<protein>
    <submittedName>
        <fullName evidence="6">Branched-chain amino acid ABC transporter substrate-binding protein</fullName>
    </submittedName>
</protein>
<evidence type="ECO:0000256" key="2">
    <source>
        <dbReference type="ARBA" id="ARBA00022448"/>
    </source>
</evidence>
<dbReference type="InterPro" id="IPR028082">
    <property type="entry name" value="Peripla_BP_I"/>
</dbReference>
<evidence type="ECO:0000256" key="1">
    <source>
        <dbReference type="ARBA" id="ARBA00010062"/>
    </source>
</evidence>
<evidence type="ECO:0000313" key="7">
    <source>
        <dbReference type="Proteomes" id="UP000243180"/>
    </source>
</evidence>
<sequence>MSGPRMTHWTVWAFILALGLNACGKKEETATGATAGETTVKIGQVSPLTGPQAHLGKDNDNGARLALDEVNAAGVTLGGRKVKFVLVSEDDMADPRTATIVAQKLVDQRVAGVLGHLNSGTSIPASKIYFDAGIPQISPSATAIAYTAQGFKTAFRVMTNDRQQGKVLGEFAVKQLGAKRIAIIDDRTAYGQGLADEVEKAVKASGGEVIAREFTTDRSTDFLAILTSIKAKKPELLFYGGMDAQGAPMVKQLRSLGIQAKFLGGDGVQTSEFLKLAGAAAGDVTASSPGLPIDSMPGGPEFRKKFTDRYGAIQTYAPYAYDAAMTMVAAMKMADSPEPARYLPMLPRVERAGVTGQISFDERGDIRGGAITMYRVRNGKWEVLETVMGDAAADKK</sequence>
<dbReference type="Pfam" id="PF13458">
    <property type="entry name" value="Peripla_BP_6"/>
    <property type="match status" value="1"/>
</dbReference>
<dbReference type="OrthoDB" id="9768386at2"/>
<dbReference type="PRINTS" id="PR00337">
    <property type="entry name" value="LEUILEVALBP"/>
</dbReference>
<keyword evidence="2" id="KW-0813">Transport</keyword>
<keyword evidence="7" id="KW-1185">Reference proteome</keyword>
<dbReference type="InParanoid" id="A0A1B4XGK5"/>
<dbReference type="CDD" id="cd06342">
    <property type="entry name" value="PBP1_ABC_LIVBP-like"/>
    <property type="match status" value="1"/>
</dbReference>
<organism evidence="6 7">
    <name type="scientific">Sulfuricaulis limicola</name>
    <dbReference type="NCBI Taxonomy" id="1620215"/>
    <lineage>
        <taxon>Bacteria</taxon>
        <taxon>Pseudomonadati</taxon>
        <taxon>Pseudomonadota</taxon>
        <taxon>Gammaproteobacteria</taxon>
        <taxon>Acidiferrobacterales</taxon>
        <taxon>Acidiferrobacteraceae</taxon>
        <taxon>Sulfuricaulis</taxon>
    </lineage>
</organism>
<dbReference type="SUPFAM" id="SSF53822">
    <property type="entry name" value="Periplasmic binding protein-like I"/>
    <property type="match status" value="1"/>
</dbReference>
<evidence type="ECO:0000256" key="3">
    <source>
        <dbReference type="ARBA" id="ARBA00022729"/>
    </source>
</evidence>
<dbReference type="GO" id="GO:0006865">
    <property type="term" value="P:amino acid transport"/>
    <property type="evidence" value="ECO:0007669"/>
    <property type="project" value="UniProtKB-KW"/>
</dbReference>
<name>A0A1B4XGK5_9GAMM</name>
<gene>
    <name evidence="6" type="ORF">SCL_1645</name>
</gene>
<dbReference type="InterPro" id="IPR000709">
    <property type="entry name" value="Leu_Ile_Val-bd"/>
</dbReference>
<dbReference type="EMBL" id="AP014879">
    <property type="protein sequence ID" value="BAV33950.1"/>
    <property type="molecule type" value="Genomic_DNA"/>
</dbReference>
<keyword evidence="4" id="KW-0029">Amino-acid transport</keyword>
<evidence type="ECO:0000313" key="6">
    <source>
        <dbReference type="EMBL" id="BAV33950.1"/>
    </source>
</evidence>
<evidence type="ECO:0000259" key="5">
    <source>
        <dbReference type="Pfam" id="PF13458"/>
    </source>
</evidence>
<dbReference type="InterPro" id="IPR028081">
    <property type="entry name" value="Leu-bd"/>
</dbReference>
<dbReference type="PANTHER" id="PTHR47151:SF2">
    <property type="entry name" value="AMINO ACID BINDING PROTEIN"/>
    <property type="match status" value="1"/>
</dbReference>
<keyword evidence="3" id="KW-0732">Signal</keyword>
<feature type="domain" description="Leucine-binding protein" evidence="5">
    <location>
        <begin position="39"/>
        <end position="377"/>
    </location>
</feature>
<dbReference type="Proteomes" id="UP000243180">
    <property type="component" value="Chromosome"/>
</dbReference>
<dbReference type="FunCoup" id="A0A1B4XGK5">
    <property type="interactions" value="228"/>
</dbReference>
<accession>A0A1B4XGK5</accession>
<dbReference type="KEGG" id="slim:SCL_1645"/>
<dbReference type="Gene3D" id="3.40.50.2300">
    <property type="match status" value="2"/>
</dbReference>
<evidence type="ECO:0000256" key="4">
    <source>
        <dbReference type="ARBA" id="ARBA00022970"/>
    </source>
</evidence>
<dbReference type="RefSeq" id="WP_096361907.1">
    <property type="nucleotide sequence ID" value="NZ_AP014879.1"/>
</dbReference>
<dbReference type="AlphaFoldDB" id="A0A1B4XGK5"/>
<dbReference type="PANTHER" id="PTHR47151">
    <property type="entry name" value="LEU/ILE/VAL-BINDING ABC TRANSPORTER SUBUNIT"/>
    <property type="match status" value="1"/>
</dbReference>
<proteinExistence type="inferred from homology"/>